<organism evidence="1 2">
    <name type="scientific">Bacteroides fragilis</name>
    <dbReference type="NCBI Taxonomy" id="817"/>
    <lineage>
        <taxon>Bacteria</taxon>
        <taxon>Pseudomonadati</taxon>
        <taxon>Bacteroidota</taxon>
        <taxon>Bacteroidia</taxon>
        <taxon>Bacteroidales</taxon>
        <taxon>Bacteroidaceae</taxon>
        <taxon>Bacteroides</taxon>
    </lineage>
</organism>
<dbReference type="AlphaFoldDB" id="A0A396BZF2"/>
<name>A0A396BZF2_BACFG</name>
<comment type="caution">
    <text evidence="1">The sequence shown here is derived from an EMBL/GenBank/DDBJ whole genome shotgun (WGS) entry which is preliminary data.</text>
</comment>
<evidence type="ECO:0000313" key="2">
    <source>
        <dbReference type="Proteomes" id="UP000266644"/>
    </source>
</evidence>
<evidence type="ECO:0000313" key="1">
    <source>
        <dbReference type="EMBL" id="RHH13696.1"/>
    </source>
</evidence>
<accession>A0A396BZF2</accession>
<reference evidence="1 2" key="1">
    <citation type="submission" date="2018-08" db="EMBL/GenBank/DDBJ databases">
        <title>A genome reference for cultivated species of the human gut microbiota.</title>
        <authorList>
            <person name="Zou Y."/>
            <person name="Xue W."/>
            <person name="Luo G."/>
        </authorList>
    </citation>
    <scope>NUCLEOTIDE SEQUENCE [LARGE SCALE GENOMIC DNA]</scope>
    <source>
        <strain evidence="1 2">AM18-6</strain>
    </source>
</reference>
<proteinExistence type="predicted"/>
<gene>
    <name evidence="1" type="ORF">DW228_07725</name>
</gene>
<protein>
    <submittedName>
        <fullName evidence="1">Uncharacterized protein</fullName>
    </submittedName>
</protein>
<dbReference type="Proteomes" id="UP000266644">
    <property type="component" value="Unassembled WGS sequence"/>
</dbReference>
<sequence>MGKDFIVVFKTVKIHFSKNNSFKDTSLSWNLCSPVTYEVTGRPNGSEINILSESTIK</sequence>
<dbReference type="EMBL" id="QRJE01000010">
    <property type="protein sequence ID" value="RHH13696.1"/>
    <property type="molecule type" value="Genomic_DNA"/>
</dbReference>